<dbReference type="InterPro" id="IPR003439">
    <property type="entry name" value="ABC_transporter-like_ATP-bd"/>
</dbReference>
<evidence type="ECO:0000256" key="1">
    <source>
        <dbReference type="ARBA" id="ARBA00022448"/>
    </source>
</evidence>
<evidence type="ECO:0000256" key="3">
    <source>
        <dbReference type="ARBA" id="ARBA00022840"/>
    </source>
</evidence>
<dbReference type="STRING" id="1673428.CPM_0716"/>
<dbReference type="KEGG" id="cdiv:CPM_0716"/>
<dbReference type="GeneID" id="30927334"/>
<dbReference type="InterPro" id="IPR003593">
    <property type="entry name" value="AAA+_ATPase"/>
</dbReference>
<gene>
    <name evidence="5" type="ORF">CPM_0716</name>
</gene>
<dbReference type="InterPro" id="IPR017871">
    <property type="entry name" value="ABC_transporter-like_CS"/>
</dbReference>
<dbReference type="GO" id="GO:0016887">
    <property type="term" value="F:ATP hydrolysis activity"/>
    <property type="evidence" value="ECO:0007669"/>
    <property type="project" value="InterPro"/>
</dbReference>
<proteinExistence type="predicted"/>
<dbReference type="PANTHER" id="PTHR42711">
    <property type="entry name" value="ABC TRANSPORTER ATP-BINDING PROTEIN"/>
    <property type="match status" value="1"/>
</dbReference>
<evidence type="ECO:0000256" key="2">
    <source>
        <dbReference type="ARBA" id="ARBA00022741"/>
    </source>
</evidence>
<evidence type="ECO:0000313" key="5">
    <source>
        <dbReference type="EMBL" id="SJK84573.1"/>
    </source>
</evidence>
<dbReference type="SUPFAM" id="SSF52540">
    <property type="entry name" value="P-loop containing nucleoside triphosphate hydrolases"/>
    <property type="match status" value="1"/>
</dbReference>
<dbReference type="OrthoDB" id="31298at2157"/>
<keyword evidence="6" id="KW-1185">Reference proteome</keyword>
<dbReference type="SMART" id="SM00382">
    <property type="entry name" value="AAA"/>
    <property type="match status" value="1"/>
</dbReference>
<reference evidence="6" key="1">
    <citation type="submission" date="2016-06" db="EMBL/GenBank/DDBJ databases">
        <authorList>
            <person name="Toshchakov V.S."/>
        </authorList>
    </citation>
    <scope>NUCLEOTIDE SEQUENCE [LARGE SCALE GENOMIC DNA]</scope>
    <source>
        <strain>PM4 (JCM 30641</strain>
        <strain evidence="6">\VKM B-2940)</strain>
    </source>
</reference>
<dbReference type="RefSeq" id="WP_077076081.1">
    <property type="nucleotide sequence ID" value="NZ_LT719092.1"/>
</dbReference>
<dbReference type="InterPro" id="IPR027417">
    <property type="entry name" value="P-loop_NTPase"/>
</dbReference>
<name>A0A1R4A6H7_9ARCH</name>
<protein>
    <submittedName>
        <fullName evidence="5">DrugE1 family ABC transporter ATPase</fullName>
    </submittedName>
</protein>
<dbReference type="Proteomes" id="UP000187822">
    <property type="component" value="Chromosome I"/>
</dbReference>
<dbReference type="PROSITE" id="PS00211">
    <property type="entry name" value="ABC_TRANSPORTER_1"/>
    <property type="match status" value="1"/>
</dbReference>
<dbReference type="EMBL" id="LT719092">
    <property type="protein sequence ID" value="SJK84573.1"/>
    <property type="molecule type" value="Genomic_DNA"/>
</dbReference>
<organism evidence="5 6">
    <name type="scientific">Cuniculiplasma divulgatum</name>
    <dbReference type="NCBI Taxonomy" id="1673428"/>
    <lineage>
        <taxon>Archaea</taxon>
        <taxon>Methanobacteriati</taxon>
        <taxon>Thermoplasmatota</taxon>
        <taxon>Thermoplasmata</taxon>
        <taxon>Thermoplasmatales</taxon>
        <taxon>Cuniculiplasmataceae</taxon>
        <taxon>Cuniculiplasma</taxon>
    </lineage>
</organism>
<dbReference type="Gene3D" id="3.40.50.300">
    <property type="entry name" value="P-loop containing nucleotide triphosphate hydrolases"/>
    <property type="match status" value="1"/>
</dbReference>
<evidence type="ECO:0000259" key="4">
    <source>
        <dbReference type="PROSITE" id="PS50893"/>
    </source>
</evidence>
<keyword evidence="1" id="KW-0813">Transport</keyword>
<sequence>MQDAIIVDELVKSYDGKKLAVDHLSFNVKKGEVYGLLGRNGAGKSTTIKVLTTLIGYDSGIAEVLGLDVSRNGTEIRRRIGVVQQEEAFDFTTVENNFKLYGMMWELPREETKSRKEMLIELFDLDELRKKRMYDLSGGQKKRVQVAREFMHDMDVFFLDEPTVGLDPIMRRTILDYVKSQARKGMTVLFTTQNLEEADYICDRIGIVNNGKKVAEGTSSDLKTKYGALRTLKIGYTSEKSVKKEEITTGVETGNIAEVDITNDEILVVSDRIETIVGKILQNLSEMGIKTDKIMIDNPTLDDVFMKVVEK</sequence>
<keyword evidence="2" id="KW-0547">Nucleotide-binding</keyword>
<feature type="domain" description="ABC transporter" evidence="4">
    <location>
        <begin position="5"/>
        <end position="235"/>
    </location>
</feature>
<dbReference type="PANTHER" id="PTHR42711:SF18">
    <property type="entry name" value="ABC TRANSPORTER, ATP-BINDING PROTEIN"/>
    <property type="match status" value="1"/>
</dbReference>
<dbReference type="AlphaFoldDB" id="A0A1R4A6H7"/>
<dbReference type="PROSITE" id="PS50893">
    <property type="entry name" value="ABC_TRANSPORTER_2"/>
    <property type="match status" value="1"/>
</dbReference>
<accession>A0A1R4A6H7</accession>
<dbReference type="GO" id="GO:0005524">
    <property type="term" value="F:ATP binding"/>
    <property type="evidence" value="ECO:0007669"/>
    <property type="project" value="UniProtKB-KW"/>
</dbReference>
<evidence type="ECO:0000313" key="6">
    <source>
        <dbReference type="Proteomes" id="UP000187822"/>
    </source>
</evidence>
<keyword evidence="3" id="KW-0067">ATP-binding</keyword>
<dbReference type="Pfam" id="PF00005">
    <property type="entry name" value="ABC_tran"/>
    <property type="match status" value="1"/>
</dbReference>
<dbReference type="InterPro" id="IPR050763">
    <property type="entry name" value="ABC_transporter_ATP-binding"/>
</dbReference>